<organism evidence="2 3">
    <name type="scientific">Cudoniella acicularis</name>
    <dbReference type="NCBI Taxonomy" id="354080"/>
    <lineage>
        <taxon>Eukaryota</taxon>
        <taxon>Fungi</taxon>
        <taxon>Dikarya</taxon>
        <taxon>Ascomycota</taxon>
        <taxon>Pezizomycotina</taxon>
        <taxon>Leotiomycetes</taxon>
        <taxon>Helotiales</taxon>
        <taxon>Tricladiaceae</taxon>
        <taxon>Cudoniella</taxon>
    </lineage>
</organism>
<accession>A0A8H4VSR9</accession>
<evidence type="ECO:0008006" key="4">
    <source>
        <dbReference type="Google" id="ProtNLM"/>
    </source>
</evidence>
<feature type="region of interest" description="Disordered" evidence="1">
    <location>
        <begin position="192"/>
        <end position="212"/>
    </location>
</feature>
<reference evidence="2 3" key="1">
    <citation type="submission" date="2020-03" db="EMBL/GenBank/DDBJ databases">
        <title>Draft Genome Sequence of Cudoniella acicularis.</title>
        <authorList>
            <person name="Buettner E."/>
            <person name="Kellner H."/>
        </authorList>
    </citation>
    <scope>NUCLEOTIDE SEQUENCE [LARGE SCALE GENOMIC DNA]</scope>
    <source>
        <strain evidence="2 3">DSM 108380</strain>
    </source>
</reference>
<dbReference type="AlphaFoldDB" id="A0A8H4VSR9"/>
<dbReference type="Proteomes" id="UP000566819">
    <property type="component" value="Unassembled WGS sequence"/>
</dbReference>
<evidence type="ECO:0000313" key="3">
    <source>
        <dbReference type="Proteomes" id="UP000566819"/>
    </source>
</evidence>
<evidence type="ECO:0000256" key="1">
    <source>
        <dbReference type="SAM" id="MobiDB-lite"/>
    </source>
</evidence>
<comment type="caution">
    <text evidence="2">The sequence shown here is derived from an EMBL/GenBank/DDBJ whole genome shotgun (WGS) entry which is preliminary data.</text>
</comment>
<name>A0A8H4VSR9_9HELO</name>
<sequence length="633" mass="70080">MYGSDAEDFGVSTARDVPAKYPASPETSALCRGVTRLKLLGIIPFSKGCPATLHFLIVHRPQKLEHPFTTFCSGHQIYCRETSGFQTAVAPSFLYFQIQDTCLTPLVDRWIRRSGFGMMDHVQGAAQGAGLPPRTRKACVKCRGLKASAAAQEIASNDLGSNALNWTAENLQSILNRLSAIETVLQFDREAGQSPIDRESSAPPDEPEDPAHVGLWNAAAELKEKTRLRNSNVWSRGNIKQLWNEHNSPDLAILSSDYFIVMCDAIADLSIPVSLEKENPKPSATELEETAFQNVLGIILAGLTCEASTKTTGIWISIGYRLVLESCPKEVDERSREWQRLFAGLQILDLEYASLHMSCPIIPVQAPLPRLRISQEDDIYSLTQMMHTGLAHFTGRGLPTIWSCFSAPGEWPLLTTPFTAVDGAVIRDWASQLDRWLARFNTPSRQSSCVGTRTHAHFSTIYSSSIISLSIYHPARGFNLFSSSMTSSERYELLVSARAALKMQSDDKSIWSNWDFVVRSVVIILEVTADIPKMVTWAALLVLQGVEGGVGEVDDFPLVQDLLNTLRAPHQPETYFRNQIANQLEASFQNISSPVSNGGFVPASDQDHLTWSIFNEMSLQFANPGQWPLGTEM</sequence>
<evidence type="ECO:0000313" key="2">
    <source>
        <dbReference type="EMBL" id="KAF4618975.1"/>
    </source>
</evidence>
<protein>
    <recommendedName>
        <fullName evidence="4">Transcription factor domain-containing protein</fullName>
    </recommendedName>
</protein>
<dbReference type="EMBL" id="JAAMPI010002088">
    <property type="protein sequence ID" value="KAF4618975.1"/>
    <property type="molecule type" value="Genomic_DNA"/>
</dbReference>
<proteinExistence type="predicted"/>
<gene>
    <name evidence="2" type="ORF">G7Y89_g14872</name>
</gene>
<keyword evidence="3" id="KW-1185">Reference proteome</keyword>
<dbReference type="OrthoDB" id="39175at2759"/>